<keyword evidence="15" id="KW-1185">Reference proteome</keyword>
<feature type="chain" id="PRO_5046043532" description="beta-lactamase" evidence="12">
    <location>
        <begin position="23"/>
        <end position="295"/>
    </location>
</feature>
<evidence type="ECO:0000313" key="14">
    <source>
        <dbReference type="EMBL" id="MEW9624346.1"/>
    </source>
</evidence>
<protein>
    <recommendedName>
        <fullName evidence="5">beta-lactamase</fullName>
        <ecNumber evidence="5">3.5.2.6</ecNumber>
    </recommendedName>
</protein>
<evidence type="ECO:0000259" key="13">
    <source>
        <dbReference type="SMART" id="SM00849"/>
    </source>
</evidence>
<comment type="subcellular location">
    <subcellularLocation>
        <location evidence="3">Periplasm</location>
    </subcellularLocation>
</comment>
<dbReference type="InterPro" id="IPR050855">
    <property type="entry name" value="NDM-1-like"/>
</dbReference>
<dbReference type="PANTHER" id="PTHR42951">
    <property type="entry name" value="METALLO-BETA-LACTAMASE DOMAIN-CONTAINING"/>
    <property type="match status" value="1"/>
</dbReference>
<dbReference type="RefSeq" id="WP_367844657.1">
    <property type="nucleotide sequence ID" value="NZ_JBFOHL010000007.1"/>
</dbReference>
<evidence type="ECO:0000256" key="6">
    <source>
        <dbReference type="ARBA" id="ARBA00022723"/>
    </source>
</evidence>
<dbReference type="Gene3D" id="3.60.15.10">
    <property type="entry name" value="Ribonuclease Z/Hydroxyacylglutathione hydrolase-like"/>
    <property type="match status" value="1"/>
</dbReference>
<evidence type="ECO:0000313" key="15">
    <source>
        <dbReference type="Proteomes" id="UP001556170"/>
    </source>
</evidence>
<evidence type="ECO:0000256" key="3">
    <source>
        <dbReference type="ARBA" id="ARBA00004418"/>
    </source>
</evidence>
<evidence type="ECO:0000256" key="4">
    <source>
        <dbReference type="ARBA" id="ARBA00005250"/>
    </source>
</evidence>
<keyword evidence="8" id="KW-0574">Periplasm</keyword>
<dbReference type="CDD" id="cd16290">
    <property type="entry name" value="AIM-1_SMB-1-like_MBL-B3"/>
    <property type="match status" value="1"/>
</dbReference>
<reference evidence="14 15" key="1">
    <citation type="submission" date="2024-06" db="EMBL/GenBank/DDBJ databases">
        <authorList>
            <person name="Woo H."/>
        </authorList>
    </citation>
    <scope>NUCLEOTIDE SEQUENCE [LARGE SCALE GENOMIC DNA]</scope>
    <source>
        <strain evidence="14 15">S2-g</strain>
    </source>
</reference>
<comment type="catalytic activity">
    <reaction evidence="1">
        <text>a beta-lactam + H2O = a substituted beta-amino acid</text>
        <dbReference type="Rhea" id="RHEA:20401"/>
        <dbReference type="ChEBI" id="CHEBI:15377"/>
        <dbReference type="ChEBI" id="CHEBI:35627"/>
        <dbReference type="ChEBI" id="CHEBI:140347"/>
        <dbReference type="EC" id="3.5.2.6"/>
    </reaction>
</comment>
<dbReference type="PANTHER" id="PTHR42951:SF17">
    <property type="entry name" value="METALLO-BETA-LACTAMASE DOMAIN-CONTAINING PROTEIN"/>
    <property type="match status" value="1"/>
</dbReference>
<name>A0ABV3QP08_9GAMM</name>
<gene>
    <name evidence="14" type="primary">bla</name>
    <name evidence="14" type="ORF">ABQJ56_08890</name>
</gene>
<evidence type="ECO:0000256" key="2">
    <source>
        <dbReference type="ARBA" id="ARBA00001947"/>
    </source>
</evidence>
<proteinExistence type="inferred from homology"/>
<dbReference type="PROSITE" id="PS00743">
    <property type="entry name" value="BETA_LACTAMASE_B_1"/>
    <property type="match status" value="1"/>
</dbReference>
<evidence type="ECO:0000256" key="1">
    <source>
        <dbReference type="ARBA" id="ARBA00001526"/>
    </source>
</evidence>
<comment type="cofactor">
    <cofactor evidence="2">
        <name>Zn(2+)</name>
        <dbReference type="ChEBI" id="CHEBI:29105"/>
    </cofactor>
</comment>
<dbReference type="EC" id="3.5.2.6" evidence="5"/>
<dbReference type="GO" id="GO:0008800">
    <property type="term" value="F:beta-lactamase activity"/>
    <property type="evidence" value="ECO:0007669"/>
    <property type="project" value="UniProtKB-EC"/>
</dbReference>
<dbReference type="SMART" id="SM00849">
    <property type="entry name" value="Lactamase_B"/>
    <property type="match status" value="1"/>
</dbReference>
<keyword evidence="7 12" id="KW-0732">Signal</keyword>
<comment type="caution">
    <text evidence="14">The sequence shown here is derived from an EMBL/GenBank/DDBJ whole genome shotgun (WGS) entry which is preliminary data.</text>
</comment>
<evidence type="ECO:0000256" key="5">
    <source>
        <dbReference type="ARBA" id="ARBA00012865"/>
    </source>
</evidence>
<keyword evidence="11" id="KW-0046">Antibiotic resistance</keyword>
<evidence type="ECO:0000256" key="11">
    <source>
        <dbReference type="ARBA" id="ARBA00023251"/>
    </source>
</evidence>
<feature type="signal peptide" evidence="12">
    <location>
        <begin position="1"/>
        <end position="22"/>
    </location>
</feature>
<sequence>MSLRLLIGAALVLGLVLPVARAAPPLHDIDHNQWNAPQKPFRIYGNTWYVGPHGLSSILVDTGQGLALFDGDLPESAVQIEAHVRELGFRVRDVKWILNSHAHSDHAGGIVALQAASGAQVLASAAGKRELELGGADRSDPQYGSAPRYTPLENVHVVRDGEILRLGHVAVTAHYTPGHTPGSTSWTWESCAGGRCLHMAYVDSLSAISADSYRFTDHPGYVAAFRGTFAIVAALPCDILLTPHPGASGFWEKVARRKSPTDVAPLVDPQACRDYAAGAAKNLDARLAEEQAPQR</sequence>
<comment type="similarity">
    <text evidence="4">Belongs to the metallo-beta-lactamase superfamily. Class-B beta-lactamase family.</text>
</comment>
<dbReference type="NCBIfam" id="NF033105">
    <property type="entry name" value="bla_subclass_B3"/>
    <property type="match status" value="1"/>
</dbReference>
<dbReference type="Proteomes" id="UP001556170">
    <property type="component" value="Unassembled WGS sequence"/>
</dbReference>
<keyword evidence="6" id="KW-0479">Metal-binding</keyword>
<dbReference type="InterPro" id="IPR001018">
    <property type="entry name" value="Beta-lactamase_class-B_CS"/>
</dbReference>
<dbReference type="NCBIfam" id="NF012229">
    <property type="entry name" value="bla_class_B_core"/>
    <property type="match status" value="1"/>
</dbReference>
<keyword evidence="9 14" id="KW-0378">Hydrolase</keyword>
<dbReference type="SUPFAM" id="SSF56281">
    <property type="entry name" value="Metallo-hydrolase/oxidoreductase"/>
    <property type="match status" value="1"/>
</dbReference>
<keyword evidence="10" id="KW-0862">Zinc</keyword>
<evidence type="ECO:0000256" key="10">
    <source>
        <dbReference type="ARBA" id="ARBA00022833"/>
    </source>
</evidence>
<evidence type="ECO:0000256" key="12">
    <source>
        <dbReference type="SAM" id="SignalP"/>
    </source>
</evidence>
<evidence type="ECO:0000256" key="9">
    <source>
        <dbReference type="ARBA" id="ARBA00022801"/>
    </source>
</evidence>
<organism evidence="14 15">
    <name type="scientific">Rhodanobacter geophilus</name>
    <dbReference type="NCBI Taxonomy" id="3162488"/>
    <lineage>
        <taxon>Bacteria</taxon>
        <taxon>Pseudomonadati</taxon>
        <taxon>Pseudomonadota</taxon>
        <taxon>Gammaproteobacteria</taxon>
        <taxon>Lysobacterales</taxon>
        <taxon>Rhodanobacteraceae</taxon>
        <taxon>Rhodanobacter</taxon>
    </lineage>
</organism>
<evidence type="ECO:0000256" key="8">
    <source>
        <dbReference type="ARBA" id="ARBA00022764"/>
    </source>
</evidence>
<dbReference type="EMBL" id="JBFOHL010000007">
    <property type="protein sequence ID" value="MEW9624346.1"/>
    <property type="molecule type" value="Genomic_DNA"/>
</dbReference>
<dbReference type="InterPro" id="IPR001279">
    <property type="entry name" value="Metallo-B-lactamas"/>
</dbReference>
<feature type="domain" description="Metallo-beta-lactamase" evidence="13">
    <location>
        <begin position="54"/>
        <end position="244"/>
    </location>
</feature>
<dbReference type="InterPro" id="IPR036866">
    <property type="entry name" value="RibonucZ/Hydroxyglut_hydro"/>
</dbReference>
<evidence type="ECO:0000256" key="7">
    <source>
        <dbReference type="ARBA" id="ARBA00022729"/>
    </source>
</evidence>
<accession>A0ABV3QP08</accession>
<dbReference type="Pfam" id="PF00753">
    <property type="entry name" value="Lactamase_B"/>
    <property type="match status" value="1"/>
</dbReference>